<dbReference type="InterPro" id="IPR048647">
    <property type="entry name" value="RlmA_N"/>
</dbReference>
<dbReference type="GO" id="GO:0008168">
    <property type="term" value="F:methyltransferase activity"/>
    <property type="evidence" value="ECO:0007669"/>
    <property type="project" value="UniProtKB-KW"/>
</dbReference>
<evidence type="ECO:0000313" key="6">
    <source>
        <dbReference type="Proteomes" id="UP000664218"/>
    </source>
</evidence>
<keyword evidence="5" id="KW-0808">Transferase</keyword>
<dbReference type="InterPro" id="IPR016718">
    <property type="entry name" value="rRNA_m1G-MeTrfase_A_prd"/>
</dbReference>
<evidence type="ECO:0000259" key="3">
    <source>
        <dbReference type="Pfam" id="PF13649"/>
    </source>
</evidence>
<dbReference type="InterPro" id="IPR041698">
    <property type="entry name" value="Methyltransf_25"/>
</dbReference>
<evidence type="ECO:0000256" key="2">
    <source>
        <dbReference type="PIRSR" id="PIRSR018249-2"/>
    </source>
</evidence>
<keyword evidence="2" id="KW-0949">S-adenosyl-L-methionine</keyword>
<comment type="caution">
    <text evidence="5">The sequence shown here is derived from an EMBL/GenBank/DDBJ whole genome shotgun (WGS) entry which is preliminary data.</text>
</comment>
<keyword evidence="5" id="KW-0489">Methyltransferase</keyword>
<dbReference type="InterPro" id="IPR029063">
    <property type="entry name" value="SAM-dependent_MTases_sf"/>
</dbReference>
<feature type="domain" description="Methyltransferase" evidence="3">
    <location>
        <begin position="104"/>
        <end position="189"/>
    </location>
</feature>
<evidence type="ECO:0000313" key="5">
    <source>
        <dbReference type="EMBL" id="MBO1264064.1"/>
    </source>
</evidence>
<dbReference type="Gene3D" id="3.40.50.150">
    <property type="entry name" value="Vaccinia Virus protein VP39"/>
    <property type="match status" value="1"/>
</dbReference>
<feature type="binding site" evidence="1">
    <location>
        <position position="19"/>
    </location>
    <ligand>
        <name>Zn(2+)</name>
        <dbReference type="ChEBI" id="CHEBI:29105"/>
    </ligand>
</feature>
<dbReference type="CDD" id="cd02440">
    <property type="entry name" value="AdoMet_MTases"/>
    <property type="match status" value="1"/>
</dbReference>
<feature type="binding site" evidence="1">
    <location>
        <position position="35"/>
    </location>
    <ligand>
        <name>Zn(2+)</name>
        <dbReference type="ChEBI" id="CHEBI:29105"/>
    </ligand>
</feature>
<feature type="binding site" evidence="2">
    <location>
        <position position="202"/>
    </location>
    <ligand>
        <name>S-adenosyl-L-methionine</name>
        <dbReference type="ChEBI" id="CHEBI:59789"/>
    </ligand>
</feature>
<reference evidence="5" key="1">
    <citation type="submission" date="2021-03" db="EMBL/GenBank/DDBJ databases">
        <title>Proteiniclasticum marinus sp. nov., isolated from tidal flat sediment.</title>
        <authorList>
            <person name="Namirimu T."/>
            <person name="Yang J.-A."/>
            <person name="Yang S.-H."/>
            <person name="Kim Y.-J."/>
            <person name="Kwon K.K."/>
        </authorList>
    </citation>
    <scope>NUCLEOTIDE SEQUENCE</scope>
    <source>
        <strain evidence="5">SCR006</strain>
    </source>
</reference>
<evidence type="ECO:0000256" key="1">
    <source>
        <dbReference type="PIRSR" id="PIRSR018249-1"/>
    </source>
</evidence>
<keyword evidence="6" id="KW-1185">Reference proteome</keyword>
<feature type="binding site" evidence="1">
    <location>
        <position position="22"/>
    </location>
    <ligand>
        <name>Zn(2+)</name>
        <dbReference type="ChEBI" id="CHEBI:29105"/>
    </ligand>
</feature>
<evidence type="ECO:0000259" key="4">
    <source>
        <dbReference type="Pfam" id="PF21302"/>
    </source>
</evidence>
<dbReference type="Proteomes" id="UP000664218">
    <property type="component" value="Unassembled WGS sequence"/>
</dbReference>
<dbReference type="AlphaFoldDB" id="A0A939H7T1"/>
<keyword evidence="1" id="KW-0862">Zinc</keyword>
<name>A0A939H7T1_9CLOT</name>
<sequence length="282" mass="32152">MKKIDKKIIQMKKLDVLHCPKCGSTFTVEGKSLKCESGHSYDISKKGTVNFVLGYGEENYNMNMLEARERVIAYGFFNEIIKGVCEEIYAHYLASGKEGETLRILDAGCGDGSHIEMIGRYFTDKGIDTELIGVDLSKDGISIAGRKDNEVLYFVADLARLPFQEHTFDVIVNILSPVNYKDFRRVLKEDGFCVKVIPDSGYLKELRRLYGMPEYKNHEIVAHLREHAKVRSERKIRAIENVEAYADDLLLMTPMLWDREITDPGAKLTKITIDVELFTFGF</sequence>
<organism evidence="5 6">
    <name type="scientific">Proteiniclasticum aestuarii</name>
    <dbReference type="NCBI Taxonomy" id="2817862"/>
    <lineage>
        <taxon>Bacteria</taxon>
        <taxon>Bacillati</taxon>
        <taxon>Bacillota</taxon>
        <taxon>Clostridia</taxon>
        <taxon>Eubacteriales</taxon>
        <taxon>Clostridiaceae</taxon>
        <taxon>Proteiniclasticum</taxon>
    </lineage>
</organism>
<gene>
    <name evidence="5" type="ORF">J3A84_03270</name>
</gene>
<keyword evidence="1" id="KW-0479">Metal-binding</keyword>
<feature type="binding site" evidence="2">
    <location>
        <position position="77"/>
    </location>
    <ligand>
        <name>S-adenosyl-L-methionine</name>
        <dbReference type="ChEBI" id="CHEBI:59789"/>
    </ligand>
</feature>
<dbReference type="SUPFAM" id="SSF53335">
    <property type="entry name" value="S-adenosyl-L-methionine-dependent methyltransferases"/>
    <property type="match status" value="1"/>
</dbReference>
<dbReference type="PIRSF" id="PIRSF018249">
    <property type="entry name" value="MyrA_prd"/>
    <property type="match status" value="1"/>
</dbReference>
<protein>
    <submittedName>
        <fullName evidence="5">Methyltransferase domain-containing protein</fullName>
    </submittedName>
</protein>
<feature type="binding site" evidence="1">
    <location>
        <position position="39"/>
    </location>
    <ligand>
        <name>Zn(2+)</name>
        <dbReference type="ChEBI" id="CHEBI:29105"/>
    </ligand>
</feature>
<dbReference type="GO" id="GO:0032259">
    <property type="term" value="P:methylation"/>
    <property type="evidence" value="ECO:0007669"/>
    <property type="project" value="UniProtKB-KW"/>
</dbReference>
<dbReference type="RefSeq" id="WP_207598586.1">
    <property type="nucleotide sequence ID" value="NZ_JAFNJU010000002.1"/>
</dbReference>
<dbReference type="Pfam" id="PF13649">
    <property type="entry name" value="Methyltransf_25"/>
    <property type="match status" value="1"/>
</dbReference>
<accession>A0A939H7T1</accession>
<dbReference type="Pfam" id="PF21302">
    <property type="entry name" value="Zn_ribbon_RlmA"/>
    <property type="match status" value="1"/>
</dbReference>
<dbReference type="EMBL" id="JAFNJU010000002">
    <property type="protein sequence ID" value="MBO1264064.1"/>
    <property type="molecule type" value="Genomic_DNA"/>
</dbReference>
<dbReference type="GO" id="GO:0046872">
    <property type="term" value="F:metal ion binding"/>
    <property type="evidence" value="ECO:0007669"/>
    <property type="project" value="UniProtKB-KW"/>
</dbReference>
<feature type="domain" description="23S rRNA (guanine(745)-N(1))-methyltransferase N-terminal" evidence="4">
    <location>
        <begin position="18"/>
        <end position="51"/>
    </location>
</feature>
<proteinExistence type="predicted"/>